<dbReference type="SMART" id="SM00345">
    <property type="entry name" value="HTH_GNTR"/>
    <property type="match status" value="1"/>
</dbReference>
<dbReference type="GO" id="GO:0003700">
    <property type="term" value="F:DNA-binding transcription factor activity"/>
    <property type="evidence" value="ECO:0007669"/>
    <property type="project" value="InterPro"/>
</dbReference>
<organism evidence="5 6">
    <name type="scientific">Nocardioides mesophilus</name>
    <dbReference type="NCBI Taxonomy" id="433659"/>
    <lineage>
        <taxon>Bacteria</taxon>
        <taxon>Bacillati</taxon>
        <taxon>Actinomycetota</taxon>
        <taxon>Actinomycetes</taxon>
        <taxon>Propionibacteriales</taxon>
        <taxon>Nocardioidaceae</taxon>
        <taxon>Nocardioides</taxon>
    </lineage>
</organism>
<dbReference type="GO" id="GO:0003677">
    <property type="term" value="F:DNA binding"/>
    <property type="evidence" value="ECO:0007669"/>
    <property type="project" value="UniProtKB-KW"/>
</dbReference>
<dbReference type="Gene3D" id="1.20.120.530">
    <property type="entry name" value="GntR ligand-binding domain-like"/>
    <property type="match status" value="1"/>
</dbReference>
<dbReference type="PANTHER" id="PTHR43537">
    <property type="entry name" value="TRANSCRIPTIONAL REGULATOR, GNTR FAMILY"/>
    <property type="match status" value="1"/>
</dbReference>
<keyword evidence="1" id="KW-0805">Transcription regulation</keyword>
<dbReference type="InterPro" id="IPR011711">
    <property type="entry name" value="GntR_C"/>
</dbReference>
<dbReference type="SUPFAM" id="SSF48008">
    <property type="entry name" value="GntR ligand-binding domain-like"/>
    <property type="match status" value="1"/>
</dbReference>
<dbReference type="InterPro" id="IPR000524">
    <property type="entry name" value="Tscrpt_reg_HTH_GntR"/>
</dbReference>
<dbReference type="Pfam" id="PF07729">
    <property type="entry name" value="FCD"/>
    <property type="match status" value="1"/>
</dbReference>
<feature type="domain" description="HTH gntR-type" evidence="4">
    <location>
        <begin position="8"/>
        <end position="75"/>
    </location>
</feature>
<reference evidence="5 6" key="1">
    <citation type="submission" date="2020-08" db="EMBL/GenBank/DDBJ databases">
        <title>Genome sequence of Nocardioides mesophilus KACC 16243T.</title>
        <authorList>
            <person name="Hyun D.-W."/>
            <person name="Bae J.-W."/>
        </authorList>
    </citation>
    <scope>NUCLEOTIDE SEQUENCE [LARGE SCALE GENOMIC DNA]</scope>
    <source>
        <strain evidence="5 6">KACC 16243</strain>
    </source>
</reference>
<dbReference type="Proteomes" id="UP000515947">
    <property type="component" value="Chromosome"/>
</dbReference>
<dbReference type="InterPro" id="IPR036390">
    <property type="entry name" value="WH_DNA-bd_sf"/>
</dbReference>
<keyword evidence="3" id="KW-0804">Transcription</keyword>
<proteinExistence type="predicted"/>
<dbReference type="EMBL" id="CP060713">
    <property type="protein sequence ID" value="QNN54278.1"/>
    <property type="molecule type" value="Genomic_DNA"/>
</dbReference>
<accession>A0A7G9RFA3</accession>
<dbReference type="SMART" id="SM00895">
    <property type="entry name" value="FCD"/>
    <property type="match status" value="1"/>
</dbReference>
<dbReference type="AlphaFoldDB" id="A0A7G9RFA3"/>
<keyword evidence="6" id="KW-1185">Reference proteome</keyword>
<evidence type="ECO:0000256" key="1">
    <source>
        <dbReference type="ARBA" id="ARBA00023015"/>
    </source>
</evidence>
<gene>
    <name evidence="5" type="ORF">H9L09_08045</name>
</gene>
<dbReference type="Gene3D" id="1.10.10.10">
    <property type="entry name" value="Winged helix-like DNA-binding domain superfamily/Winged helix DNA-binding domain"/>
    <property type="match status" value="1"/>
</dbReference>
<sequence length="215" mass="23799">MSQSPASVPAPRRAYDYAKWAILSAVYESGAVITVTGLGRELGVGRTSARDALVRLECEGLVTLVPGRGAVVNEFSLHQVEDILEARVLVENHTAGRSFAARQALLPAVECVHEEMRQRRREQDTAGFTDADRRFHELIVDAADNSVLSAVYRTLREQQTLFTSTMVRGRTDRMDAAIAEHARIVEALRGDDAEAFCSVVNEHLRWSIALARESH</sequence>
<evidence type="ECO:0000259" key="4">
    <source>
        <dbReference type="PROSITE" id="PS50949"/>
    </source>
</evidence>
<evidence type="ECO:0000313" key="5">
    <source>
        <dbReference type="EMBL" id="QNN54278.1"/>
    </source>
</evidence>
<name>A0A7G9RFA3_9ACTN</name>
<protein>
    <submittedName>
        <fullName evidence="5">GntR family transcriptional regulator</fullName>
    </submittedName>
</protein>
<evidence type="ECO:0000256" key="2">
    <source>
        <dbReference type="ARBA" id="ARBA00023125"/>
    </source>
</evidence>
<dbReference type="KEGG" id="nmes:H9L09_08045"/>
<evidence type="ECO:0000256" key="3">
    <source>
        <dbReference type="ARBA" id="ARBA00023163"/>
    </source>
</evidence>
<dbReference type="PANTHER" id="PTHR43537:SF24">
    <property type="entry name" value="GLUCONATE OPERON TRANSCRIPTIONAL REPRESSOR"/>
    <property type="match status" value="1"/>
</dbReference>
<dbReference type="SUPFAM" id="SSF46785">
    <property type="entry name" value="Winged helix' DNA-binding domain"/>
    <property type="match status" value="1"/>
</dbReference>
<keyword evidence="2" id="KW-0238">DNA-binding</keyword>
<dbReference type="InterPro" id="IPR008920">
    <property type="entry name" value="TF_FadR/GntR_C"/>
</dbReference>
<dbReference type="Pfam" id="PF00392">
    <property type="entry name" value="GntR"/>
    <property type="match status" value="1"/>
</dbReference>
<dbReference type="PROSITE" id="PS50949">
    <property type="entry name" value="HTH_GNTR"/>
    <property type="match status" value="1"/>
</dbReference>
<dbReference type="InterPro" id="IPR036388">
    <property type="entry name" value="WH-like_DNA-bd_sf"/>
</dbReference>
<evidence type="ECO:0000313" key="6">
    <source>
        <dbReference type="Proteomes" id="UP000515947"/>
    </source>
</evidence>
<dbReference type="RefSeq" id="WP_187580118.1">
    <property type="nucleotide sequence ID" value="NZ_CP060713.1"/>
</dbReference>